<comment type="catalytic activity">
    <reaction evidence="22">
        <text>O(6)-methyl-dGTP + H2O = O(6)-methyl-dGMP + diphosphate + H(+)</text>
        <dbReference type="Rhea" id="RHEA:67600"/>
        <dbReference type="ChEBI" id="CHEBI:15377"/>
        <dbReference type="ChEBI" id="CHEBI:15378"/>
        <dbReference type="ChEBI" id="CHEBI:33019"/>
        <dbReference type="ChEBI" id="CHEBI:169974"/>
        <dbReference type="ChEBI" id="CHEBI:169975"/>
    </reaction>
    <physiologicalReaction direction="left-to-right" evidence="22">
        <dbReference type="Rhea" id="RHEA:67601"/>
    </physiologicalReaction>
</comment>
<evidence type="ECO:0000256" key="5">
    <source>
        <dbReference type="ARBA" id="ARBA00022490"/>
    </source>
</evidence>
<dbReference type="InterPro" id="IPR003563">
    <property type="entry name" value="8ODP"/>
</dbReference>
<evidence type="ECO:0000313" key="27">
    <source>
        <dbReference type="Proteomes" id="UP000325372"/>
    </source>
</evidence>
<keyword evidence="6" id="KW-0479">Metal-binding</keyword>
<dbReference type="EMBL" id="VYXP01000006">
    <property type="protein sequence ID" value="KAA9131074.1"/>
    <property type="molecule type" value="Genomic_DNA"/>
</dbReference>
<sequence length="168" mass="19053">MADIDWSRWTPVDRATLVFVLSGDDILLIEKKRGLGGGKVNGPGGKVDPGESVEQCAIRECKEELGIDVSELEQLGEHRFQFVDGYSIHCWVFRTSKWGGEPVETDEAVPLWRRTDAIPYERMWEDDHIWLPLILEGKAFTADWIFEDDTMLDHRLTLLAQAPGAPTE</sequence>
<dbReference type="GO" id="GO:0046872">
    <property type="term" value="F:metal ion binding"/>
    <property type="evidence" value="ECO:0007669"/>
    <property type="project" value="UniProtKB-KW"/>
</dbReference>
<dbReference type="AlphaFoldDB" id="A0A5N0T9B2"/>
<gene>
    <name evidence="26" type="ORF">F3N42_11570</name>
</gene>
<dbReference type="InterPro" id="IPR015797">
    <property type="entry name" value="NUDIX_hydrolase-like_dom_sf"/>
</dbReference>
<evidence type="ECO:0000256" key="18">
    <source>
        <dbReference type="ARBA" id="ARBA00030682"/>
    </source>
</evidence>
<name>A0A5N0T9B2_9GAMM</name>
<comment type="cofactor">
    <cofactor evidence="1">
        <name>Mg(2+)</name>
        <dbReference type="ChEBI" id="CHEBI:18420"/>
    </cofactor>
</comment>
<dbReference type="PRINTS" id="PR01403">
    <property type="entry name" value="8OXTPHPHTASE"/>
</dbReference>
<evidence type="ECO:0000256" key="8">
    <source>
        <dbReference type="ARBA" id="ARBA00022842"/>
    </source>
</evidence>
<evidence type="ECO:0000256" key="17">
    <source>
        <dbReference type="ARBA" id="ARBA00030634"/>
    </source>
</evidence>
<dbReference type="GO" id="GO:0008413">
    <property type="term" value="F:8-oxo-7,8-dihydroguanosine triphosphate pyrophosphatase activity"/>
    <property type="evidence" value="ECO:0007669"/>
    <property type="project" value="InterPro"/>
</dbReference>
<dbReference type="GO" id="GO:0042262">
    <property type="term" value="P:DNA protection"/>
    <property type="evidence" value="ECO:0007669"/>
    <property type="project" value="InterPro"/>
</dbReference>
<dbReference type="PANTHER" id="PTHR43758:SF2">
    <property type="entry name" value="OXIDIZED PURINE NUCLEOSIDE TRIPHOSPHATE HYDROLASE"/>
    <property type="match status" value="1"/>
</dbReference>
<keyword evidence="7" id="KW-0378">Hydrolase</keyword>
<evidence type="ECO:0000256" key="22">
    <source>
        <dbReference type="ARBA" id="ARBA00048894"/>
    </source>
</evidence>
<keyword evidence="9" id="KW-0694">RNA-binding</keyword>
<reference evidence="26 27" key="1">
    <citation type="submission" date="2019-09" db="EMBL/GenBank/DDBJ databases">
        <title>Wenzhouxiangella sp. Genome sequencing and assembly.</title>
        <authorList>
            <person name="Zhang R."/>
        </authorList>
    </citation>
    <scope>NUCLEOTIDE SEQUENCE [LARGE SCALE GENOMIC DNA]</scope>
    <source>
        <strain evidence="26 27">W260</strain>
    </source>
</reference>
<evidence type="ECO:0000256" key="11">
    <source>
        <dbReference type="ARBA" id="ARBA00024459"/>
    </source>
</evidence>
<protein>
    <recommendedName>
        <fullName evidence="15">Oxidized purine nucleoside triphosphate hydrolase</fullName>
        <ecNumber evidence="14">3.6.1.56</ecNumber>
    </recommendedName>
    <alternativeName>
        <fullName evidence="19">2-hydroxy-dATP diphosphatase</fullName>
    </alternativeName>
    <alternativeName>
        <fullName evidence="18">7,8-dihydro-8-oxoguanine triphosphatase</fullName>
    </alternativeName>
    <alternativeName>
        <fullName evidence="17">8-oxo-dGTPase</fullName>
    </alternativeName>
    <alternativeName>
        <fullName evidence="20">Methylated purine nucleoside triphosphate hydrolase</fullName>
    </alternativeName>
    <alternativeName>
        <fullName evidence="16">Nucleoside diphosphate-linked moiety X motif 1</fullName>
    </alternativeName>
</protein>
<evidence type="ECO:0000256" key="7">
    <source>
        <dbReference type="ARBA" id="ARBA00022801"/>
    </source>
</evidence>
<dbReference type="PANTHER" id="PTHR43758">
    <property type="entry name" value="7,8-DIHYDRO-8-OXOGUANINE TRIPHOSPHATASE"/>
    <property type="match status" value="1"/>
</dbReference>
<dbReference type="Pfam" id="PF00293">
    <property type="entry name" value="NUDIX"/>
    <property type="match status" value="1"/>
</dbReference>
<feature type="domain" description="Nudix hydrolase" evidence="25">
    <location>
        <begin position="11"/>
        <end position="138"/>
    </location>
</feature>
<evidence type="ECO:0000256" key="21">
    <source>
        <dbReference type="ARBA" id="ARBA00048002"/>
    </source>
</evidence>
<evidence type="ECO:0000256" key="14">
    <source>
        <dbReference type="ARBA" id="ARBA00026103"/>
    </source>
</evidence>
<keyword evidence="5" id="KW-0963">Cytoplasm</keyword>
<dbReference type="InterPro" id="IPR020476">
    <property type="entry name" value="Nudix_hydrolase"/>
</dbReference>
<dbReference type="CDD" id="cd03427">
    <property type="entry name" value="NUDIX_MTH1_Nudt1"/>
    <property type="match status" value="1"/>
</dbReference>
<evidence type="ECO:0000256" key="3">
    <source>
        <dbReference type="ARBA" id="ARBA00005582"/>
    </source>
</evidence>
<evidence type="ECO:0000256" key="2">
    <source>
        <dbReference type="ARBA" id="ARBA00004496"/>
    </source>
</evidence>
<comment type="catalytic activity">
    <reaction evidence="11">
        <text>2-oxo-dATP + H2O = 2-oxo-dAMP + diphosphate + H(+)</text>
        <dbReference type="Rhea" id="RHEA:31583"/>
        <dbReference type="ChEBI" id="CHEBI:15377"/>
        <dbReference type="ChEBI" id="CHEBI:15378"/>
        <dbReference type="ChEBI" id="CHEBI:33019"/>
        <dbReference type="ChEBI" id="CHEBI:63212"/>
        <dbReference type="ChEBI" id="CHEBI:77897"/>
        <dbReference type="EC" id="3.6.1.56"/>
    </reaction>
    <physiologicalReaction direction="left-to-right" evidence="11">
        <dbReference type="Rhea" id="RHEA:31584"/>
    </physiologicalReaction>
</comment>
<keyword evidence="8" id="KW-0460">Magnesium</keyword>
<comment type="catalytic activity">
    <reaction evidence="21">
        <text>N(6)-methyl-ATP + H2O = N(6)-methyl-AMP + diphosphate + H(+)</text>
        <dbReference type="Rhea" id="RHEA:67608"/>
        <dbReference type="ChEBI" id="CHEBI:15377"/>
        <dbReference type="ChEBI" id="CHEBI:15378"/>
        <dbReference type="ChEBI" id="CHEBI:33019"/>
        <dbReference type="ChEBI" id="CHEBI:144842"/>
        <dbReference type="ChEBI" id="CHEBI:172873"/>
    </reaction>
    <physiologicalReaction direction="left-to-right" evidence="21">
        <dbReference type="Rhea" id="RHEA:67609"/>
    </physiologicalReaction>
</comment>
<dbReference type="GO" id="GO:0005737">
    <property type="term" value="C:cytoplasm"/>
    <property type="evidence" value="ECO:0007669"/>
    <property type="project" value="UniProtKB-SubCell"/>
</dbReference>
<comment type="function">
    <text evidence="24">Oxidized purine nucleoside triphosphate hydrolase which is a prominent sanitizer of the oxidized nucleotide pool. Catalyzes the hydrolysis of 2-oxo-dATP (2-hydroxy-dATP) into 2-oxo-dAMP. Also has a significant hydrolase activity toward 2-oxo-ATP, 8-oxo-dGTP and 8-oxo-dATP. Through the hydrolysis of oxidized purine nucleoside triphosphates, prevents their incorporation into DNA and the subsequent transversions A:T to C:G and G:C to T:A. Also catalyzes the hydrolysis of methylated purine nucleoside triphosphate preventing their integration into DNA. Through this antimutagenic activity protects cells from oxidative stress.</text>
</comment>
<comment type="subunit">
    <text evidence="4">Monomer.</text>
</comment>
<organism evidence="26 27">
    <name type="scientific">Marinihelvus fidelis</name>
    <dbReference type="NCBI Taxonomy" id="2613842"/>
    <lineage>
        <taxon>Bacteria</taxon>
        <taxon>Pseudomonadati</taxon>
        <taxon>Pseudomonadota</taxon>
        <taxon>Gammaproteobacteria</taxon>
        <taxon>Chromatiales</taxon>
        <taxon>Wenzhouxiangellaceae</taxon>
        <taxon>Marinihelvus</taxon>
    </lineage>
</organism>
<dbReference type="Proteomes" id="UP000325372">
    <property type="component" value="Unassembled WGS sequence"/>
</dbReference>
<evidence type="ECO:0000256" key="12">
    <source>
        <dbReference type="ARBA" id="ARBA00024486"/>
    </source>
</evidence>
<evidence type="ECO:0000256" key="10">
    <source>
        <dbReference type="ARBA" id="ARBA00024448"/>
    </source>
</evidence>
<evidence type="ECO:0000256" key="13">
    <source>
        <dbReference type="ARBA" id="ARBA00024596"/>
    </source>
</evidence>
<evidence type="ECO:0000256" key="15">
    <source>
        <dbReference type="ARBA" id="ARBA00026218"/>
    </source>
</evidence>
<dbReference type="Gene3D" id="3.90.79.10">
    <property type="entry name" value="Nucleoside Triphosphate Pyrophosphohydrolase"/>
    <property type="match status" value="1"/>
</dbReference>
<comment type="similarity">
    <text evidence="3">Belongs to the Nudix hydrolase family.</text>
</comment>
<evidence type="ECO:0000256" key="24">
    <source>
        <dbReference type="ARBA" id="ARBA00053094"/>
    </source>
</evidence>
<comment type="caution">
    <text evidence="26">The sequence shown here is derived from an EMBL/GenBank/DDBJ whole genome shotgun (WGS) entry which is preliminary data.</text>
</comment>
<proteinExistence type="inferred from homology"/>
<dbReference type="SUPFAM" id="SSF55811">
    <property type="entry name" value="Nudix"/>
    <property type="match status" value="1"/>
</dbReference>
<evidence type="ECO:0000256" key="9">
    <source>
        <dbReference type="ARBA" id="ARBA00022884"/>
    </source>
</evidence>
<dbReference type="GO" id="GO:0008828">
    <property type="term" value="F:dATP diphosphatase activity"/>
    <property type="evidence" value="ECO:0007669"/>
    <property type="project" value="UniProtKB-EC"/>
</dbReference>
<comment type="subcellular location">
    <subcellularLocation>
        <location evidence="2">Cytoplasm</location>
    </subcellularLocation>
</comment>
<comment type="catalytic activity">
    <reaction evidence="10">
        <text>8-oxo-dATP + H2O = 8-oxo-dAMP + diphosphate + H(+)</text>
        <dbReference type="Rhea" id="RHEA:65396"/>
        <dbReference type="ChEBI" id="CHEBI:15377"/>
        <dbReference type="ChEBI" id="CHEBI:15378"/>
        <dbReference type="ChEBI" id="CHEBI:33019"/>
        <dbReference type="ChEBI" id="CHEBI:71361"/>
        <dbReference type="ChEBI" id="CHEBI:172871"/>
    </reaction>
    <physiologicalReaction direction="left-to-right" evidence="10">
        <dbReference type="Rhea" id="RHEA:65397"/>
    </physiologicalReaction>
</comment>
<comment type="catalytic activity">
    <reaction evidence="13">
        <text>2-oxo-ATP + H2O = 2-oxo-AMP + diphosphate + H(+)</text>
        <dbReference type="Rhea" id="RHEA:67392"/>
        <dbReference type="ChEBI" id="CHEBI:15377"/>
        <dbReference type="ChEBI" id="CHEBI:15378"/>
        <dbReference type="ChEBI" id="CHEBI:33019"/>
        <dbReference type="ChEBI" id="CHEBI:71395"/>
        <dbReference type="ChEBI" id="CHEBI:172878"/>
    </reaction>
    <physiologicalReaction direction="left-to-right" evidence="13">
        <dbReference type="Rhea" id="RHEA:67393"/>
    </physiologicalReaction>
</comment>
<evidence type="ECO:0000256" key="4">
    <source>
        <dbReference type="ARBA" id="ARBA00011245"/>
    </source>
</evidence>
<evidence type="ECO:0000256" key="19">
    <source>
        <dbReference type="ARBA" id="ARBA00031927"/>
    </source>
</evidence>
<evidence type="ECO:0000256" key="20">
    <source>
        <dbReference type="ARBA" id="ARBA00032071"/>
    </source>
</evidence>
<evidence type="ECO:0000259" key="25">
    <source>
        <dbReference type="PROSITE" id="PS51462"/>
    </source>
</evidence>
<evidence type="ECO:0000256" key="16">
    <source>
        <dbReference type="ARBA" id="ARBA00029673"/>
    </source>
</evidence>
<accession>A0A5N0T9B2</accession>
<comment type="catalytic activity">
    <reaction evidence="12">
        <text>8-oxo-dGTP + H2O = 8-oxo-dGMP + diphosphate + H(+)</text>
        <dbReference type="Rhea" id="RHEA:31575"/>
        <dbReference type="ChEBI" id="CHEBI:15377"/>
        <dbReference type="ChEBI" id="CHEBI:15378"/>
        <dbReference type="ChEBI" id="CHEBI:33019"/>
        <dbReference type="ChEBI" id="CHEBI:63224"/>
        <dbReference type="ChEBI" id="CHEBI:77896"/>
    </reaction>
    <physiologicalReaction direction="left-to-right" evidence="12">
        <dbReference type="Rhea" id="RHEA:31576"/>
    </physiologicalReaction>
</comment>
<dbReference type="GO" id="GO:0003723">
    <property type="term" value="F:RNA binding"/>
    <property type="evidence" value="ECO:0007669"/>
    <property type="project" value="UniProtKB-KW"/>
</dbReference>
<evidence type="ECO:0000313" key="26">
    <source>
        <dbReference type="EMBL" id="KAA9131074.1"/>
    </source>
</evidence>
<keyword evidence="27" id="KW-1185">Reference proteome</keyword>
<dbReference type="PROSITE" id="PS51462">
    <property type="entry name" value="NUDIX"/>
    <property type="match status" value="1"/>
</dbReference>
<comment type="catalytic activity">
    <reaction evidence="23">
        <text>N(6)-methyl-dATP + H2O = N(6)-methyl-dAMP + diphosphate + H(+)</text>
        <dbReference type="Rhea" id="RHEA:67604"/>
        <dbReference type="ChEBI" id="CHEBI:15377"/>
        <dbReference type="ChEBI" id="CHEBI:15378"/>
        <dbReference type="ChEBI" id="CHEBI:33019"/>
        <dbReference type="ChEBI" id="CHEBI:169976"/>
        <dbReference type="ChEBI" id="CHEBI:172872"/>
    </reaction>
    <physiologicalReaction direction="left-to-right" evidence="23">
        <dbReference type="Rhea" id="RHEA:67605"/>
    </physiologicalReaction>
</comment>
<evidence type="ECO:0000256" key="6">
    <source>
        <dbReference type="ARBA" id="ARBA00022723"/>
    </source>
</evidence>
<dbReference type="InterPro" id="IPR000086">
    <property type="entry name" value="NUDIX_hydrolase_dom"/>
</dbReference>
<dbReference type="EC" id="3.6.1.56" evidence="14"/>
<evidence type="ECO:0000256" key="23">
    <source>
        <dbReference type="ARBA" id="ARBA00049032"/>
    </source>
</evidence>
<dbReference type="PRINTS" id="PR00502">
    <property type="entry name" value="NUDIXFAMILY"/>
</dbReference>
<evidence type="ECO:0000256" key="1">
    <source>
        <dbReference type="ARBA" id="ARBA00001946"/>
    </source>
</evidence>